<feature type="transmembrane region" description="Helical" evidence="1">
    <location>
        <begin position="42"/>
        <end position="61"/>
    </location>
</feature>
<accession>A0ABY4KQE8</accession>
<dbReference type="Proteomes" id="UP000831189">
    <property type="component" value="Chromosome"/>
</dbReference>
<keyword evidence="1" id="KW-0812">Transmembrane</keyword>
<feature type="transmembrane region" description="Helical" evidence="1">
    <location>
        <begin position="17"/>
        <end position="36"/>
    </location>
</feature>
<keyword evidence="3" id="KW-1185">Reference proteome</keyword>
<evidence type="ECO:0000313" key="3">
    <source>
        <dbReference type="Proteomes" id="UP000831189"/>
    </source>
</evidence>
<dbReference type="EMBL" id="CP096208">
    <property type="protein sequence ID" value="UPQ82769.1"/>
    <property type="molecule type" value="Genomic_DNA"/>
</dbReference>
<evidence type="ECO:0000313" key="2">
    <source>
        <dbReference type="EMBL" id="UPQ82769.1"/>
    </source>
</evidence>
<name>A0ABY4KQE8_9PSED</name>
<keyword evidence="1" id="KW-0472">Membrane</keyword>
<gene>
    <name evidence="2" type="ORF">M0M42_20710</name>
</gene>
<reference evidence="2 3" key="1">
    <citation type="submission" date="2022-04" db="EMBL/GenBank/DDBJ databases">
        <title>Pseudomonas knackmussii B09-2.</title>
        <authorList>
            <person name="Deng Y."/>
        </authorList>
    </citation>
    <scope>NUCLEOTIDE SEQUENCE [LARGE SCALE GENOMIC DNA]</scope>
    <source>
        <strain evidence="2 3">B09-2</strain>
    </source>
</reference>
<sequence>MRFANDHIQTFKFRRRAFSLLSALVAIGSFGALAFMTFDDAVFGKAEWLVLVLAIGLLLLLKRHLWRCPACNGVLEMGGIHVQDLKRSHQMRCKRCGASLQ</sequence>
<protein>
    <submittedName>
        <fullName evidence="2">Uncharacterized protein</fullName>
    </submittedName>
</protein>
<organism evidence="2 3">
    <name type="scientific">Pseudomonas knackmussii</name>
    <dbReference type="NCBI Taxonomy" id="65741"/>
    <lineage>
        <taxon>Bacteria</taxon>
        <taxon>Pseudomonadati</taxon>
        <taxon>Pseudomonadota</taxon>
        <taxon>Gammaproteobacteria</taxon>
        <taxon>Pseudomonadales</taxon>
        <taxon>Pseudomonadaceae</taxon>
        <taxon>Pseudomonas</taxon>
    </lineage>
</organism>
<proteinExistence type="predicted"/>
<evidence type="ECO:0000256" key="1">
    <source>
        <dbReference type="SAM" id="Phobius"/>
    </source>
</evidence>
<keyword evidence="1" id="KW-1133">Transmembrane helix</keyword>